<dbReference type="InterPro" id="IPR052895">
    <property type="entry name" value="HetReg/Transcr_Mod"/>
</dbReference>
<dbReference type="InterPro" id="IPR010730">
    <property type="entry name" value="HET"/>
</dbReference>
<organism evidence="2 3">
    <name type="scientific">Lophiotrema nucula</name>
    <dbReference type="NCBI Taxonomy" id="690887"/>
    <lineage>
        <taxon>Eukaryota</taxon>
        <taxon>Fungi</taxon>
        <taxon>Dikarya</taxon>
        <taxon>Ascomycota</taxon>
        <taxon>Pezizomycotina</taxon>
        <taxon>Dothideomycetes</taxon>
        <taxon>Pleosporomycetidae</taxon>
        <taxon>Pleosporales</taxon>
        <taxon>Lophiotremataceae</taxon>
        <taxon>Lophiotrema</taxon>
    </lineage>
</organism>
<dbReference type="Pfam" id="PF26639">
    <property type="entry name" value="Het-6_barrel"/>
    <property type="match status" value="1"/>
</dbReference>
<dbReference type="PANTHER" id="PTHR24148:SF73">
    <property type="entry name" value="HET DOMAIN PROTEIN (AFU_ORTHOLOGUE AFUA_8G01020)"/>
    <property type="match status" value="1"/>
</dbReference>
<gene>
    <name evidence="2" type="ORF">BDV96DRAFT_645340</name>
</gene>
<name>A0A6A5ZET8_9PLEO</name>
<keyword evidence="3" id="KW-1185">Reference proteome</keyword>
<dbReference type="EMBL" id="ML977320">
    <property type="protein sequence ID" value="KAF2116941.1"/>
    <property type="molecule type" value="Genomic_DNA"/>
</dbReference>
<dbReference type="PANTHER" id="PTHR24148">
    <property type="entry name" value="ANKYRIN REPEAT DOMAIN-CONTAINING PROTEIN 39 HOMOLOG-RELATED"/>
    <property type="match status" value="1"/>
</dbReference>
<dbReference type="Pfam" id="PF06985">
    <property type="entry name" value="HET"/>
    <property type="match status" value="1"/>
</dbReference>
<reference evidence="2" key="1">
    <citation type="journal article" date="2020" name="Stud. Mycol.">
        <title>101 Dothideomycetes genomes: a test case for predicting lifestyles and emergence of pathogens.</title>
        <authorList>
            <person name="Haridas S."/>
            <person name="Albert R."/>
            <person name="Binder M."/>
            <person name="Bloem J."/>
            <person name="Labutti K."/>
            <person name="Salamov A."/>
            <person name="Andreopoulos B."/>
            <person name="Baker S."/>
            <person name="Barry K."/>
            <person name="Bills G."/>
            <person name="Bluhm B."/>
            <person name="Cannon C."/>
            <person name="Castanera R."/>
            <person name="Culley D."/>
            <person name="Daum C."/>
            <person name="Ezra D."/>
            <person name="Gonzalez J."/>
            <person name="Henrissat B."/>
            <person name="Kuo A."/>
            <person name="Liang C."/>
            <person name="Lipzen A."/>
            <person name="Lutzoni F."/>
            <person name="Magnuson J."/>
            <person name="Mondo S."/>
            <person name="Nolan M."/>
            <person name="Ohm R."/>
            <person name="Pangilinan J."/>
            <person name="Park H.-J."/>
            <person name="Ramirez L."/>
            <person name="Alfaro M."/>
            <person name="Sun H."/>
            <person name="Tritt A."/>
            <person name="Yoshinaga Y."/>
            <person name="Zwiers L.-H."/>
            <person name="Turgeon B."/>
            <person name="Goodwin S."/>
            <person name="Spatafora J."/>
            <person name="Crous P."/>
            <person name="Grigoriev I."/>
        </authorList>
    </citation>
    <scope>NUCLEOTIDE SEQUENCE</scope>
    <source>
        <strain evidence="2">CBS 627.86</strain>
    </source>
</reference>
<dbReference type="Proteomes" id="UP000799770">
    <property type="component" value="Unassembled WGS sequence"/>
</dbReference>
<evidence type="ECO:0000313" key="2">
    <source>
        <dbReference type="EMBL" id="KAF2116941.1"/>
    </source>
</evidence>
<sequence length="702" mass="80264">MVVGSYLAFLRCLGIDRLVSTELTRNERAAYLSLLSLSFLVAGHLAQSLVHYRLHQYINYNTLVHYGYERPLHSCDRMRRIVRRQFDRLMFNAFLRQRPPHKYRKLSEVNSDIRIVKLHAGNPWDIIKASFITVSIYQAPPFEAISYRWSTENQIPILLDEKRFSVPGPVHEMLLALRFRTEHRLLWIDSLCINQTDHAEKSSQIGLMRKIYQSASQVICWLRVDSAAPLLPSSLSALKKLAKSDVTDDNWVDSFASGYLQAEFRSAVSLFCNDVFFRIWIIQEVALARKLVIKLGQEDISLEDLVRTSESFMLTFSTIGKIMASRVPLNIFTRMTTALRNLQTMKELRSCIQSEEKLAIGDLLLHSTAFEVSDPRDRLYGLLGLSNTEWIKEPLLEVNYQDATEAMVSLNATKFTLLNESSFRLLELAGVGYTSRVVEKPSIRPSWVPQWAQCHIEHTKSLVLTANSLYKITTYTPAVITARKDDPRVLQIQGIYVGEIKRMSPRWDQLLVNSTGENQGTQTLLDMCAGLLNIIENACSMALEASNSAYDGERESLVWRTICHHSQRILDDEEDGREITEAIRELRQLSRLGRAVENLLNTTKLISNMYKLMYRMFPTTDKRLCITSEGYFGIVPPYSQEGDQIWAFSGAPNPFLLRRSTDSSIVSDEMDMYELVGACYIHGIMNGELEQMRLEPVIVGLI</sequence>
<evidence type="ECO:0000259" key="1">
    <source>
        <dbReference type="Pfam" id="PF06985"/>
    </source>
</evidence>
<proteinExistence type="predicted"/>
<protein>
    <submittedName>
        <fullName evidence="2">Heterokaryon incompatibility protein-domain-containing protein</fullName>
    </submittedName>
</protein>
<evidence type="ECO:0000313" key="3">
    <source>
        <dbReference type="Proteomes" id="UP000799770"/>
    </source>
</evidence>
<feature type="domain" description="Heterokaryon incompatibility" evidence="1">
    <location>
        <begin position="142"/>
        <end position="284"/>
    </location>
</feature>
<accession>A0A6A5ZET8</accession>
<dbReference type="AlphaFoldDB" id="A0A6A5ZET8"/>
<dbReference type="OrthoDB" id="2157530at2759"/>